<keyword evidence="2" id="KW-0964">Secreted</keyword>
<feature type="domain" description="Aegyptin/gSG7 salivary protein-like four-helix bundle" evidence="4">
    <location>
        <begin position="36"/>
        <end position="150"/>
    </location>
</feature>
<dbReference type="Pfam" id="PF25001">
    <property type="entry name" value="Aegyptin_C"/>
    <property type="match status" value="1"/>
</dbReference>
<dbReference type="VEuPathDB" id="VectorBase:AAEL010235"/>
<accession>Q16TH9</accession>
<dbReference type="PaxDb" id="7159-AAEL010231-PA"/>
<feature type="region of interest" description="Disordered" evidence="3">
    <location>
        <begin position="117"/>
        <end position="139"/>
    </location>
</feature>
<reference evidence="5" key="2">
    <citation type="journal article" date="2007" name="Science">
        <title>Genome sequence of Aedes aegypti, a major arbovirus vector.</title>
        <authorList>
            <person name="Nene V."/>
            <person name="Wortman J.R."/>
            <person name="Lawson D."/>
            <person name="Haas B."/>
            <person name="Kodira C."/>
            <person name="Tu Z.J."/>
            <person name="Loftus B."/>
            <person name="Xi Z."/>
            <person name="Megy K."/>
            <person name="Grabherr M."/>
            <person name="Ren Q."/>
            <person name="Zdobnov E.M."/>
            <person name="Lobo N.F."/>
            <person name="Campbell K.S."/>
            <person name="Brown S.E."/>
            <person name="Bonaldo M.F."/>
            <person name="Zhu J."/>
            <person name="Sinkins S.P."/>
            <person name="Hogenkamp D.G."/>
            <person name="Amedeo P."/>
            <person name="Arensburger P."/>
            <person name="Atkinson P.W."/>
            <person name="Bidwell S."/>
            <person name="Biedler J."/>
            <person name="Birney E."/>
            <person name="Bruggner R.V."/>
            <person name="Costas J."/>
            <person name="Coy M.R."/>
            <person name="Crabtree J."/>
            <person name="Crawford M."/>
            <person name="Debruyn B."/>
            <person name="Decaprio D."/>
            <person name="Eiglmeier K."/>
            <person name="Eisenstadt E."/>
            <person name="El-Dorry H."/>
            <person name="Gelbart W.M."/>
            <person name="Gomes S.L."/>
            <person name="Hammond M."/>
            <person name="Hannick L.I."/>
            <person name="Hogan J.R."/>
            <person name="Holmes M.H."/>
            <person name="Jaffe D."/>
            <person name="Johnston J.S."/>
            <person name="Kennedy R.C."/>
            <person name="Koo H."/>
            <person name="Kravitz S."/>
            <person name="Kriventseva E.V."/>
            <person name="Kulp D."/>
            <person name="Labutti K."/>
            <person name="Lee E."/>
            <person name="Li S."/>
            <person name="Lovin D.D."/>
            <person name="Mao C."/>
            <person name="Mauceli E."/>
            <person name="Menck C.F."/>
            <person name="Miller J.R."/>
            <person name="Montgomery P."/>
            <person name="Mori A."/>
            <person name="Nascimento A.L."/>
            <person name="Naveira H.F."/>
            <person name="Nusbaum C."/>
            <person name="O'leary S."/>
            <person name="Orvis J."/>
            <person name="Pertea M."/>
            <person name="Quesneville H."/>
            <person name="Reidenbach K.R."/>
            <person name="Rogers Y.H."/>
            <person name="Roth C.W."/>
            <person name="Schneider J.R."/>
            <person name="Schatz M."/>
            <person name="Shumway M."/>
            <person name="Stanke M."/>
            <person name="Stinson E.O."/>
            <person name="Tubio J.M."/>
            <person name="Vanzee J.P."/>
            <person name="Verjovski-Almeida S."/>
            <person name="Werner D."/>
            <person name="White O."/>
            <person name="Wyder S."/>
            <person name="Zeng Q."/>
            <person name="Zhao Q."/>
            <person name="Zhao Y."/>
            <person name="Hill C.A."/>
            <person name="Raikhel A.S."/>
            <person name="Soares M.B."/>
            <person name="Knudson D.L."/>
            <person name="Lee N.H."/>
            <person name="Galagan J."/>
            <person name="Salzberg S.L."/>
            <person name="Paulsen I.T."/>
            <person name="Dimopoulos G."/>
            <person name="Collins F.H."/>
            <person name="Birren B."/>
            <person name="Fraser-Liggett C.M."/>
            <person name="Severson D.W."/>
        </authorList>
    </citation>
    <scope>NUCLEOTIDE SEQUENCE [LARGE SCALE GENOMIC DNA]</scope>
    <source>
        <strain evidence="5">Liverpool</strain>
    </source>
</reference>
<sequence length="158" mass="17162">MIVVVLTKVAETTTNEATGEITTTAASEKPGECSGKHDRRSTCNKVNEMLNKNTDVHKIDNAFLRTFLDNNLQSHLRVPVADAIGFISNFSKIACCFTSMGPEVKKIVDEKLKSFTSCKSSKDSTDSKCSQDSSTGGQFDQITSKIKECVSSKAKGNK</sequence>
<evidence type="ECO:0000256" key="1">
    <source>
        <dbReference type="ARBA" id="ARBA00004613"/>
    </source>
</evidence>
<dbReference type="Proteomes" id="UP000682892">
    <property type="component" value="Unassembled WGS sequence"/>
</dbReference>
<evidence type="ECO:0000259" key="4">
    <source>
        <dbReference type="Pfam" id="PF25001"/>
    </source>
</evidence>
<evidence type="ECO:0000256" key="2">
    <source>
        <dbReference type="ARBA" id="ARBA00022525"/>
    </source>
</evidence>
<dbReference type="AlphaFoldDB" id="Q16TH9"/>
<reference evidence="5" key="3">
    <citation type="submission" date="2012-09" db="EMBL/GenBank/DDBJ databases">
        <authorList>
            <consortium name="VectorBase"/>
        </authorList>
    </citation>
    <scope>NUCLEOTIDE SEQUENCE</scope>
    <source>
        <strain evidence="5">Liverpool</strain>
    </source>
</reference>
<protein>
    <submittedName>
        <fullName evidence="5">AAEL010231-PA</fullName>
    </submittedName>
</protein>
<evidence type="ECO:0000313" key="5">
    <source>
        <dbReference type="EMBL" id="EAT37813.1"/>
    </source>
</evidence>
<reference evidence="5" key="1">
    <citation type="submission" date="2005-10" db="EMBL/GenBank/DDBJ databases">
        <authorList>
            <person name="Loftus B.J."/>
            <person name="Nene V.M."/>
            <person name="Hannick L.I."/>
            <person name="Bidwell S."/>
            <person name="Haas B."/>
            <person name="Amedeo P."/>
            <person name="Orvis J."/>
            <person name="Wortman J.R."/>
            <person name="White O.R."/>
            <person name="Salzberg S."/>
            <person name="Shumway M."/>
            <person name="Koo H."/>
            <person name="Zhao Y."/>
            <person name="Holmes M."/>
            <person name="Miller J."/>
            <person name="Schatz M."/>
            <person name="Pop M."/>
            <person name="Pai G."/>
            <person name="Utterback T."/>
            <person name="Rogers Y.-H."/>
            <person name="Kravitz S."/>
            <person name="Fraser C.M."/>
        </authorList>
    </citation>
    <scope>NUCLEOTIDE SEQUENCE</scope>
    <source>
        <strain evidence="5">Liverpool</strain>
    </source>
</reference>
<dbReference type="STRING" id="7159.Q16TH9"/>
<dbReference type="EMBL" id="CH477649">
    <property type="protein sequence ID" value="EAT37813.1"/>
    <property type="molecule type" value="Genomic_DNA"/>
</dbReference>
<comment type="subcellular location">
    <subcellularLocation>
        <location evidence="1">Secreted</location>
    </subcellularLocation>
</comment>
<proteinExistence type="predicted"/>
<dbReference type="PhylomeDB" id="Q16TH9"/>
<evidence type="ECO:0000313" key="6">
    <source>
        <dbReference type="Proteomes" id="UP000682892"/>
    </source>
</evidence>
<organism evidence="5 6">
    <name type="scientific">Aedes aegypti</name>
    <name type="common">Yellowfever mosquito</name>
    <name type="synonym">Culex aegypti</name>
    <dbReference type="NCBI Taxonomy" id="7159"/>
    <lineage>
        <taxon>Eukaryota</taxon>
        <taxon>Metazoa</taxon>
        <taxon>Ecdysozoa</taxon>
        <taxon>Arthropoda</taxon>
        <taxon>Hexapoda</taxon>
        <taxon>Insecta</taxon>
        <taxon>Pterygota</taxon>
        <taxon>Neoptera</taxon>
        <taxon>Endopterygota</taxon>
        <taxon>Diptera</taxon>
        <taxon>Nematocera</taxon>
        <taxon>Culicoidea</taxon>
        <taxon>Culicidae</taxon>
        <taxon>Culicinae</taxon>
        <taxon>Aedini</taxon>
        <taxon>Aedes</taxon>
        <taxon>Stegomyia</taxon>
    </lineage>
</organism>
<evidence type="ECO:0000256" key="3">
    <source>
        <dbReference type="SAM" id="MobiDB-lite"/>
    </source>
</evidence>
<name>Q16TH9_AEDAE</name>
<dbReference type="InterPro" id="IPR056799">
    <property type="entry name" value="ALL3/gSG7_salivary-like_helix"/>
</dbReference>
<dbReference type="GO" id="GO:0005576">
    <property type="term" value="C:extracellular region"/>
    <property type="evidence" value="ECO:0007669"/>
    <property type="project" value="UniProtKB-SubCell"/>
</dbReference>
<gene>
    <name evidence="5" type="ORF">AaeL_AAEL010231</name>
</gene>
<dbReference type="OMA" id="GAIESCF"/>
<dbReference type="HOGENOM" id="CLU_1670792_0_0_1"/>